<dbReference type="InterPro" id="IPR036663">
    <property type="entry name" value="Fumarylacetoacetase_C_sf"/>
</dbReference>
<organism evidence="5 6">
    <name type="scientific">Paraburkholderia pallida</name>
    <dbReference type="NCBI Taxonomy" id="2547399"/>
    <lineage>
        <taxon>Bacteria</taxon>
        <taxon>Pseudomonadati</taxon>
        <taxon>Pseudomonadota</taxon>
        <taxon>Betaproteobacteria</taxon>
        <taxon>Burkholderiales</taxon>
        <taxon>Burkholderiaceae</taxon>
        <taxon>Paraburkholderia</taxon>
    </lineage>
</organism>
<evidence type="ECO:0000256" key="3">
    <source>
        <dbReference type="ARBA" id="ARBA00022723"/>
    </source>
</evidence>
<name>A0A4P7CZ20_9BURK</name>
<evidence type="ECO:0000256" key="1">
    <source>
        <dbReference type="ARBA" id="ARBA00001946"/>
    </source>
</evidence>
<keyword evidence="3" id="KW-0479">Metal-binding</keyword>
<protein>
    <submittedName>
        <fullName evidence="5">Fumarylacetoacetate hydrolase family protein</fullName>
    </submittedName>
</protein>
<evidence type="ECO:0000256" key="2">
    <source>
        <dbReference type="ARBA" id="ARBA00010211"/>
    </source>
</evidence>
<dbReference type="PANTHER" id="PTHR42796:SF4">
    <property type="entry name" value="FUMARYLACETOACETATE HYDROLASE DOMAIN-CONTAINING PROTEIN 2A"/>
    <property type="match status" value="1"/>
</dbReference>
<dbReference type="KEGG" id="ppai:E1956_30900"/>
<feature type="domain" description="Fumarylacetoacetase-like C-terminal" evidence="4">
    <location>
        <begin position="83"/>
        <end position="311"/>
    </location>
</feature>
<dbReference type="AlphaFoldDB" id="A0A4P7CZ20"/>
<dbReference type="RefSeq" id="WP_134756386.1">
    <property type="nucleotide sequence ID" value="NZ_CP038150.1"/>
</dbReference>
<reference evidence="5 6" key="1">
    <citation type="submission" date="2019-03" db="EMBL/GenBank/DDBJ databases">
        <title>Paraburkholderia sp. 7MH5, isolated from subtropical forest soil.</title>
        <authorList>
            <person name="Gao Z.-H."/>
            <person name="Qiu L.-H."/>
        </authorList>
    </citation>
    <scope>NUCLEOTIDE SEQUENCE [LARGE SCALE GENOMIC DNA]</scope>
    <source>
        <strain evidence="5 6">7MH5</strain>
    </source>
</reference>
<dbReference type="Gene3D" id="3.90.850.10">
    <property type="entry name" value="Fumarylacetoacetase-like, C-terminal domain"/>
    <property type="match status" value="1"/>
</dbReference>
<dbReference type="SUPFAM" id="SSF56529">
    <property type="entry name" value="FAH"/>
    <property type="match status" value="1"/>
</dbReference>
<dbReference type="GO" id="GO:0016787">
    <property type="term" value="F:hydrolase activity"/>
    <property type="evidence" value="ECO:0007669"/>
    <property type="project" value="UniProtKB-KW"/>
</dbReference>
<dbReference type="EMBL" id="CP038150">
    <property type="protein sequence ID" value="QBR01581.1"/>
    <property type="molecule type" value="Genomic_DNA"/>
</dbReference>
<dbReference type="Proteomes" id="UP000295727">
    <property type="component" value="Chromosome 3"/>
</dbReference>
<evidence type="ECO:0000313" key="5">
    <source>
        <dbReference type="EMBL" id="QBR01581.1"/>
    </source>
</evidence>
<comment type="similarity">
    <text evidence="2">Belongs to the FAH family.</text>
</comment>
<evidence type="ECO:0000259" key="4">
    <source>
        <dbReference type="Pfam" id="PF01557"/>
    </source>
</evidence>
<accession>A0A4P7CZ20</accession>
<keyword evidence="6" id="KW-1185">Reference proteome</keyword>
<dbReference type="OrthoDB" id="9805307at2"/>
<dbReference type="InterPro" id="IPR051121">
    <property type="entry name" value="FAH"/>
</dbReference>
<dbReference type="GO" id="GO:0044281">
    <property type="term" value="P:small molecule metabolic process"/>
    <property type="evidence" value="ECO:0007669"/>
    <property type="project" value="UniProtKB-ARBA"/>
</dbReference>
<comment type="cofactor">
    <cofactor evidence="1">
        <name>Mg(2+)</name>
        <dbReference type="ChEBI" id="CHEBI:18420"/>
    </cofactor>
</comment>
<evidence type="ECO:0000313" key="6">
    <source>
        <dbReference type="Proteomes" id="UP000295727"/>
    </source>
</evidence>
<gene>
    <name evidence="5" type="ORF">E1956_30900</name>
</gene>
<sequence>MAVLILRYRDDNGASRWAKLLSAPPTTPDDVIDIIDIPITPNSTTEAVIAVYGRNPELFDDGDAVKIKAAQLQSPVTSDATLLCQGLNYASHAAEAGHHVRKQNLLFAKSSSSLCGPYDDIVRPAGVELLDYELEIGIVLRSKVTAGTVVDNTNVGDYVAGVVLCNDVSARDVMFGASFLQWYQGKSYRTFCPAGPLLYLLAPDEVATALMNLEISLTYQDVERQRAVSSDLIYKPAETLTQIAAIMDLKAGDLILTGTPGGVLVQGTPKFVDTVKTQLFDDARRREEMVVEMKTLADFLQPGETLALTMRDLHSGLSLGGQLSTIAEGASGGAPAA</sequence>
<dbReference type="GO" id="GO:0046872">
    <property type="term" value="F:metal ion binding"/>
    <property type="evidence" value="ECO:0007669"/>
    <property type="project" value="UniProtKB-KW"/>
</dbReference>
<dbReference type="Pfam" id="PF01557">
    <property type="entry name" value="FAA_hydrolase"/>
    <property type="match status" value="1"/>
</dbReference>
<proteinExistence type="inferred from homology"/>
<dbReference type="PANTHER" id="PTHR42796">
    <property type="entry name" value="FUMARYLACETOACETATE HYDROLASE DOMAIN-CONTAINING PROTEIN 2A-RELATED"/>
    <property type="match status" value="1"/>
</dbReference>
<keyword evidence="5" id="KW-0378">Hydrolase</keyword>
<dbReference type="InterPro" id="IPR011234">
    <property type="entry name" value="Fumarylacetoacetase-like_C"/>
</dbReference>